<evidence type="ECO:0000256" key="1">
    <source>
        <dbReference type="SAM" id="MobiDB-lite"/>
    </source>
</evidence>
<name>A0A897NQK1_9EURY</name>
<sequence>MSVAFDYKAMSGERRKEITYHLSEEEIDELLREAEDDRRKERLGFLKNLYYGDSIAEAADREGRSAATGRRWADAWNEGGLDGLMPSFGGGRPPKLDEDEQEELLEMLRDGQPWKSQEIQHLLKEEFGVEYHPDYLGKFLRDLGLSYAKPRPKRPHRPENPEEILDERVADALDEDDGPHNREEGDDEEGWTVDDDVCTDGGTVLGFFDASQPQPYDNSRRVWYVDDPHVERPLVKTEESAVGFYALNGESTVRWKETEEKERICEVLEAVREQNPGKRILLVLDKHGSHVCEYTRKRAHQLGIDLIFLPSGSPHLNPIEQVWKYLKWTMAPIIVEDEDEFHELVKDVFDQVTQRISFAKDWCQKFLDLQKFP</sequence>
<dbReference type="Proteomes" id="UP000663305">
    <property type="component" value="Chromosome"/>
</dbReference>
<evidence type="ECO:0000313" key="4">
    <source>
        <dbReference type="Proteomes" id="UP000663305"/>
    </source>
</evidence>
<dbReference type="InterPro" id="IPR036397">
    <property type="entry name" value="RNaseH_sf"/>
</dbReference>
<evidence type="ECO:0000259" key="2">
    <source>
        <dbReference type="Pfam" id="PF13358"/>
    </source>
</evidence>
<dbReference type="InterPro" id="IPR047655">
    <property type="entry name" value="Transpos_IS630-like"/>
</dbReference>
<organism evidence="3 4">
    <name type="scientific">Halapricum desulfuricans</name>
    <dbReference type="NCBI Taxonomy" id="2841257"/>
    <lineage>
        <taxon>Archaea</taxon>
        <taxon>Methanobacteriati</taxon>
        <taxon>Methanobacteriota</taxon>
        <taxon>Stenosarchaea group</taxon>
        <taxon>Halobacteria</taxon>
        <taxon>Halobacteriales</taxon>
        <taxon>Haloarculaceae</taxon>
        <taxon>Halapricum</taxon>
    </lineage>
</organism>
<dbReference type="AlphaFoldDB" id="A0A897NQK1"/>
<dbReference type="GO" id="GO:0003676">
    <property type="term" value="F:nucleic acid binding"/>
    <property type="evidence" value="ECO:0007669"/>
    <property type="project" value="InterPro"/>
</dbReference>
<protein>
    <submittedName>
        <fullName evidence="3">Transposase</fullName>
    </submittedName>
</protein>
<dbReference type="Pfam" id="PF13358">
    <property type="entry name" value="DDE_3"/>
    <property type="match status" value="1"/>
</dbReference>
<dbReference type="NCBIfam" id="NF033545">
    <property type="entry name" value="transpos_IS630"/>
    <property type="match status" value="1"/>
</dbReference>
<dbReference type="InterPro" id="IPR009057">
    <property type="entry name" value="Homeodomain-like_sf"/>
</dbReference>
<dbReference type="Gene3D" id="3.30.420.10">
    <property type="entry name" value="Ribonuclease H-like superfamily/Ribonuclease H"/>
    <property type="match status" value="1"/>
</dbReference>
<dbReference type="EMBL" id="CP064789">
    <property type="protein sequence ID" value="QSG12476.1"/>
    <property type="molecule type" value="Genomic_DNA"/>
</dbReference>
<feature type="region of interest" description="Disordered" evidence="1">
    <location>
        <begin position="174"/>
        <end position="193"/>
    </location>
</feature>
<feature type="compositionally biased region" description="Acidic residues" evidence="1">
    <location>
        <begin position="184"/>
        <end position="193"/>
    </location>
</feature>
<gene>
    <name evidence="3" type="ORF">HSBGL_2067</name>
</gene>
<proteinExistence type="predicted"/>
<dbReference type="SUPFAM" id="SSF46689">
    <property type="entry name" value="Homeodomain-like"/>
    <property type="match status" value="1"/>
</dbReference>
<dbReference type="Pfam" id="PF13565">
    <property type="entry name" value="HTH_32"/>
    <property type="match status" value="1"/>
</dbReference>
<feature type="domain" description="Tc1-like transposase DDE" evidence="2">
    <location>
        <begin position="207"/>
        <end position="332"/>
    </location>
</feature>
<evidence type="ECO:0000313" key="3">
    <source>
        <dbReference type="EMBL" id="QSG12476.1"/>
    </source>
</evidence>
<reference evidence="3" key="1">
    <citation type="submission" date="2020-11" db="EMBL/GenBank/DDBJ databases">
        <title>Carbohydrate-dependent, anaerobic sulfur respiration: A novel catabolism in halophilic archaea.</title>
        <authorList>
            <person name="Sorokin D.Y."/>
            <person name="Messina E."/>
            <person name="Smedile F."/>
            <person name="La Cono V."/>
            <person name="Hallsworth J.E."/>
            <person name="Yakimov M.M."/>
        </authorList>
    </citation>
    <scope>NUCLEOTIDE SEQUENCE</scope>
    <source>
        <strain evidence="3">HSR-Bgl</strain>
    </source>
</reference>
<dbReference type="InterPro" id="IPR038717">
    <property type="entry name" value="Tc1-like_DDE_dom"/>
</dbReference>
<accession>A0A897NQK1</accession>